<feature type="region of interest" description="Disordered" evidence="1">
    <location>
        <begin position="119"/>
        <end position="140"/>
    </location>
</feature>
<evidence type="ECO:0000313" key="2">
    <source>
        <dbReference type="EMBL" id="MFC6282197.1"/>
    </source>
</evidence>
<sequence length="140" mass="15692">MSELNHKRSVTPTESFQHRVARWMQACFGPEIAADRLERNHRFFEEATELVQANGMTRSEAHQLVDYTFDRPVGEPGKESGAVMLTLAALCGASRIDMQEAGETELKRVWTKVDQIRAKQAAKPVNSPLPAAPQQPQPHK</sequence>
<dbReference type="Proteomes" id="UP001596270">
    <property type="component" value="Unassembled WGS sequence"/>
</dbReference>
<reference evidence="3" key="1">
    <citation type="journal article" date="2019" name="Int. J. Syst. Evol. Microbiol.">
        <title>The Global Catalogue of Microorganisms (GCM) 10K type strain sequencing project: providing services to taxonomists for standard genome sequencing and annotation.</title>
        <authorList>
            <consortium name="The Broad Institute Genomics Platform"/>
            <consortium name="The Broad Institute Genome Sequencing Center for Infectious Disease"/>
            <person name="Wu L."/>
            <person name="Ma J."/>
        </authorList>
    </citation>
    <scope>NUCLEOTIDE SEQUENCE [LARGE SCALE GENOMIC DNA]</scope>
    <source>
        <strain evidence="3">CCUG 39402</strain>
    </source>
</reference>
<protein>
    <submittedName>
        <fullName evidence="2">Uncharacterized protein</fullName>
    </submittedName>
</protein>
<proteinExistence type="predicted"/>
<organism evidence="2 3">
    <name type="scientific">Polaromonas aquatica</name>
    <dbReference type="NCBI Taxonomy" id="332657"/>
    <lineage>
        <taxon>Bacteria</taxon>
        <taxon>Pseudomonadati</taxon>
        <taxon>Pseudomonadota</taxon>
        <taxon>Betaproteobacteria</taxon>
        <taxon>Burkholderiales</taxon>
        <taxon>Comamonadaceae</taxon>
        <taxon>Polaromonas</taxon>
    </lineage>
</organism>
<dbReference type="EMBL" id="JBHSRS010000071">
    <property type="protein sequence ID" value="MFC6282197.1"/>
    <property type="molecule type" value="Genomic_DNA"/>
</dbReference>
<gene>
    <name evidence="2" type="ORF">ACFQND_13270</name>
</gene>
<comment type="caution">
    <text evidence="2">The sequence shown here is derived from an EMBL/GenBank/DDBJ whole genome shotgun (WGS) entry which is preliminary data.</text>
</comment>
<name>A0ABW1TZN2_9BURK</name>
<feature type="compositionally biased region" description="Pro residues" evidence="1">
    <location>
        <begin position="130"/>
        <end position="140"/>
    </location>
</feature>
<keyword evidence="3" id="KW-1185">Reference proteome</keyword>
<evidence type="ECO:0000256" key="1">
    <source>
        <dbReference type="SAM" id="MobiDB-lite"/>
    </source>
</evidence>
<evidence type="ECO:0000313" key="3">
    <source>
        <dbReference type="Proteomes" id="UP001596270"/>
    </source>
</evidence>
<accession>A0ABW1TZN2</accession>
<dbReference type="RefSeq" id="WP_371437678.1">
    <property type="nucleotide sequence ID" value="NZ_JBHSRS010000071.1"/>
</dbReference>